<dbReference type="EMBL" id="JAVLET010000014">
    <property type="protein sequence ID" value="KAL0465928.1"/>
    <property type="molecule type" value="Genomic_DNA"/>
</dbReference>
<reference evidence="2 3" key="1">
    <citation type="submission" date="2023-09" db="EMBL/GenBank/DDBJ databases">
        <title>Multi-omics analysis of a traditional fermented food reveals byproduct-associated fungal strains for waste-to-food upcycling.</title>
        <authorList>
            <consortium name="Lawrence Berkeley National Laboratory"/>
            <person name="Rekdal V.M."/>
            <person name="Villalobos-Escobedo J.M."/>
            <person name="Rodriguez-Valeron N."/>
            <person name="Garcia M.O."/>
            <person name="Vasquez D.P."/>
            <person name="Damayanti I."/>
            <person name="Sorensen P.M."/>
            <person name="Baidoo E.E."/>
            <person name="De Carvalho A.C."/>
            <person name="Riley R."/>
            <person name="Lipzen A."/>
            <person name="He G."/>
            <person name="Yan M."/>
            <person name="Haridas S."/>
            <person name="Daum C."/>
            <person name="Yoshinaga Y."/>
            <person name="Ng V."/>
            <person name="Grigoriev I.V."/>
            <person name="Munk R."/>
            <person name="Nuraida L."/>
            <person name="Wijaya C.H."/>
            <person name="Morales P.-C."/>
            <person name="Keasling J.D."/>
        </authorList>
    </citation>
    <scope>NUCLEOTIDE SEQUENCE [LARGE SCALE GENOMIC DNA]</scope>
    <source>
        <strain evidence="2 3">FGSC 2613</strain>
    </source>
</reference>
<proteinExistence type="predicted"/>
<evidence type="ECO:0000313" key="3">
    <source>
        <dbReference type="Proteomes" id="UP001451303"/>
    </source>
</evidence>
<evidence type="ECO:0000256" key="1">
    <source>
        <dbReference type="SAM" id="MobiDB-lite"/>
    </source>
</evidence>
<dbReference type="PANTHER" id="PTHR38406:SF1">
    <property type="entry name" value="TRANSCRIPTIONAL REPRESSOR OPI1"/>
    <property type="match status" value="1"/>
</dbReference>
<accession>A0ABR3D0U7</accession>
<feature type="compositionally biased region" description="Low complexity" evidence="1">
    <location>
        <begin position="105"/>
        <end position="138"/>
    </location>
</feature>
<feature type="compositionally biased region" description="Polar residues" evidence="1">
    <location>
        <begin position="171"/>
        <end position="185"/>
    </location>
</feature>
<protein>
    <submittedName>
        <fullName evidence="2">Transcription factor Opi1 domain-containing protein</fullName>
    </submittedName>
</protein>
<sequence>MEHHHHCHMHSPSSQQHEHQQHQQYQQPPQHHQHYEAHQHQQHQHQQQQQQPQQHPVPVPKQEQADNTSAPVLSALPAYPTLPPIWDSTHSPALSASSSSTMQASASSLSSLPPLVLHPPSNGLQPNKPRSRSPSSNRFQTREPAPLSLFDGGPTTELPPIQLDRKRSSSDHSLPSIASLNVGSSLPTLQPTPTPQPPPMFVWPNSNPLSAYYAESDNDGRGASPQQRHDRRSTSVSLDDPQVMMAISALNELKTDSVSSPPNRNAPLRRGMTDQNQEPEPLLSLITTAHPIIESTVQRSSHLYTKTKNFSPRIRSGLEYVEGSLIPVADTVNNVGRRTGIESGVRWILGKRTKSSSDTRESGQNKRHMTSRPVNGTGGEARFSEAPTADASRRTSVSTIDTLPAYDDQRSPAYSETVEQNGQAVDPKSALHAQLGNGRVQVTTSSLKETMKEESLRSLKYVLETLRDVTNTLQQGTNELSSVLDQYDRSTTRRDGEDHVMTNGSAPEEDRTRLVKRMTELRKSIYSNIKDVSLVVANYTGAALPENAGNLVRHHLLSLPMVWSQASKTTTSSEQPNTQDPNALVRKAAKVALSFSKEGLHIFSQIMEIIRTATDHAEDWRNKKMNQMTFANGAEQEIRPLIDQPLPQVATINGDIPMR</sequence>
<organism evidence="2 3">
    <name type="scientific">Neurospora intermedia</name>
    <dbReference type="NCBI Taxonomy" id="5142"/>
    <lineage>
        <taxon>Eukaryota</taxon>
        <taxon>Fungi</taxon>
        <taxon>Dikarya</taxon>
        <taxon>Ascomycota</taxon>
        <taxon>Pezizomycotina</taxon>
        <taxon>Sordariomycetes</taxon>
        <taxon>Sordariomycetidae</taxon>
        <taxon>Sordariales</taxon>
        <taxon>Sordariaceae</taxon>
        <taxon>Neurospora</taxon>
    </lineage>
</organism>
<name>A0ABR3D0U7_NEUIN</name>
<feature type="region of interest" description="Disordered" evidence="1">
    <location>
        <begin position="105"/>
        <end position="277"/>
    </location>
</feature>
<comment type="caution">
    <text evidence="2">The sequence shown here is derived from an EMBL/GenBank/DDBJ whole genome shotgun (WGS) entry which is preliminary data.</text>
</comment>
<feature type="compositionally biased region" description="Basic and acidic residues" evidence="1">
    <location>
        <begin position="355"/>
        <end position="364"/>
    </location>
</feature>
<feature type="compositionally biased region" description="Low complexity" evidence="1">
    <location>
        <begin position="44"/>
        <end position="62"/>
    </location>
</feature>
<feature type="compositionally biased region" description="Pro residues" evidence="1">
    <location>
        <begin position="190"/>
        <end position="201"/>
    </location>
</feature>
<evidence type="ECO:0000313" key="2">
    <source>
        <dbReference type="EMBL" id="KAL0465928.1"/>
    </source>
</evidence>
<dbReference type="PANTHER" id="PTHR38406">
    <property type="entry name" value="TRANSCRIPTIONAL REPRESSOR OPI1"/>
    <property type="match status" value="1"/>
</dbReference>
<gene>
    <name evidence="2" type="ORF">QR685DRAFT_112823</name>
</gene>
<dbReference type="Pfam" id="PF08618">
    <property type="entry name" value="Opi1"/>
    <property type="match status" value="1"/>
</dbReference>
<dbReference type="InterPro" id="IPR013927">
    <property type="entry name" value="TF_Opi1_Ccg-8"/>
</dbReference>
<feature type="region of interest" description="Disordered" evidence="1">
    <location>
        <begin position="352"/>
        <end position="399"/>
    </location>
</feature>
<dbReference type="Proteomes" id="UP001451303">
    <property type="component" value="Unassembled WGS sequence"/>
</dbReference>
<keyword evidence="3" id="KW-1185">Reference proteome</keyword>
<feature type="region of interest" description="Disordered" evidence="1">
    <location>
        <begin position="1"/>
        <end position="67"/>
    </location>
</feature>